<dbReference type="GO" id="GO:0005886">
    <property type="term" value="C:plasma membrane"/>
    <property type="evidence" value="ECO:0007669"/>
    <property type="project" value="UniProtKB-SubCell"/>
</dbReference>
<comment type="caution">
    <text evidence="2">The sequence shown here is derived from an EMBL/GenBank/DDBJ whole genome shotgun (WGS) entry which is preliminary data.</text>
</comment>
<feature type="transmembrane region" description="Helical" evidence="1">
    <location>
        <begin position="69"/>
        <end position="90"/>
    </location>
</feature>
<dbReference type="Proteomes" id="UP000468638">
    <property type="component" value="Unassembled WGS sequence"/>
</dbReference>
<dbReference type="AlphaFoldDB" id="A0A6I4ZV53"/>
<organism evidence="2 3">
    <name type="scientific">Pontibacillus yanchengensis</name>
    <dbReference type="NCBI Taxonomy" id="462910"/>
    <lineage>
        <taxon>Bacteria</taxon>
        <taxon>Bacillati</taxon>
        <taxon>Bacillota</taxon>
        <taxon>Bacilli</taxon>
        <taxon>Bacillales</taxon>
        <taxon>Bacillaceae</taxon>
        <taxon>Pontibacillus</taxon>
    </lineage>
</organism>
<proteinExistence type="predicted"/>
<dbReference type="PANTHER" id="PTHR37305:SF1">
    <property type="entry name" value="MEMBRANE PROTEIN"/>
    <property type="match status" value="1"/>
</dbReference>
<keyword evidence="1" id="KW-0472">Membrane</keyword>
<sequence length="265" mass="29735">MLIYNREIRKNAKALFIWGIILGGIILMTLSIYPQFTQDQETMNDLLSAYPDSFKQAFGMDRLDIGTLLGFYGMQVHFMTTLIGSIYAVMLTSNMIAKEENEKTIEFLLSKPITRTRIMTEKSLAVLTNIILLNVINVVVCLIGFQFANEDIPMKTFMVLIVGTMLLHITFAAVAFLLSVIMKKSRTITSVSLGLVLISYFFGVVSGITEDMEVLKYASLFKYVDAADIISEGAIDLLYLSIMIGITLISTWLSYAFYLKKDIAT</sequence>
<keyword evidence="1" id="KW-1133">Transmembrane helix</keyword>
<evidence type="ECO:0000313" key="2">
    <source>
        <dbReference type="EMBL" id="MYL32596.1"/>
    </source>
</evidence>
<dbReference type="Pfam" id="PF12679">
    <property type="entry name" value="ABC2_membrane_2"/>
    <property type="match status" value="1"/>
</dbReference>
<evidence type="ECO:0000313" key="3">
    <source>
        <dbReference type="Proteomes" id="UP000468638"/>
    </source>
</evidence>
<evidence type="ECO:0000256" key="1">
    <source>
        <dbReference type="SAM" id="Phobius"/>
    </source>
</evidence>
<feature type="transmembrane region" description="Helical" evidence="1">
    <location>
        <begin position="237"/>
        <end position="259"/>
    </location>
</feature>
<accession>A0A6I4ZV53</accession>
<dbReference type="RefSeq" id="WP_160909186.1">
    <property type="nucleotide sequence ID" value="NZ_WMEQ01000002.1"/>
</dbReference>
<dbReference type="OrthoDB" id="9800309at2"/>
<gene>
    <name evidence="2" type="ORF">GLW05_03195</name>
</gene>
<keyword evidence="1" id="KW-0812">Transmembrane</keyword>
<dbReference type="EMBL" id="WMEQ01000002">
    <property type="protein sequence ID" value="MYL32596.1"/>
    <property type="molecule type" value="Genomic_DNA"/>
</dbReference>
<feature type="transmembrane region" description="Helical" evidence="1">
    <location>
        <begin position="157"/>
        <end position="181"/>
    </location>
</feature>
<name>A0A6I4ZV53_9BACI</name>
<dbReference type="GO" id="GO:0140359">
    <property type="term" value="F:ABC-type transporter activity"/>
    <property type="evidence" value="ECO:0007669"/>
    <property type="project" value="InterPro"/>
</dbReference>
<reference evidence="2 3" key="1">
    <citation type="submission" date="2019-11" db="EMBL/GenBank/DDBJ databases">
        <title>Genome sequences of 17 halophilic strains isolated from different environments.</title>
        <authorList>
            <person name="Furrow R.E."/>
        </authorList>
    </citation>
    <scope>NUCLEOTIDE SEQUENCE [LARGE SCALE GENOMIC DNA]</scope>
    <source>
        <strain evidence="2 3">22514_16_FS</strain>
    </source>
</reference>
<feature type="transmembrane region" description="Helical" evidence="1">
    <location>
        <begin position="188"/>
        <end position="208"/>
    </location>
</feature>
<feature type="transmembrane region" description="Helical" evidence="1">
    <location>
        <begin position="12"/>
        <end position="33"/>
    </location>
</feature>
<feature type="transmembrane region" description="Helical" evidence="1">
    <location>
        <begin position="124"/>
        <end position="145"/>
    </location>
</feature>
<dbReference type="PANTHER" id="PTHR37305">
    <property type="entry name" value="INTEGRAL MEMBRANE PROTEIN-RELATED"/>
    <property type="match status" value="1"/>
</dbReference>
<protein>
    <submittedName>
        <fullName evidence="2">ABC transporter permease subunit</fullName>
    </submittedName>
</protein>